<dbReference type="Gene3D" id="3.40.50.10240">
    <property type="entry name" value="Thiamin pyrophosphokinase, catalytic domain"/>
    <property type="match status" value="1"/>
</dbReference>
<dbReference type="Pfam" id="PF04265">
    <property type="entry name" value="TPK_B1_binding"/>
    <property type="match status" value="1"/>
</dbReference>
<dbReference type="Pfam" id="PF04263">
    <property type="entry name" value="TPK_catalytic"/>
    <property type="match status" value="1"/>
</dbReference>
<evidence type="ECO:0000256" key="3">
    <source>
        <dbReference type="ARBA" id="ARBA00022777"/>
    </source>
</evidence>
<feature type="domain" description="Thiamin pyrophosphokinase thiamin-binding" evidence="6">
    <location>
        <begin position="146"/>
        <end position="205"/>
    </location>
</feature>
<accession>A0A1V4IP00</accession>
<dbReference type="InterPro" id="IPR006282">
    <property type="entry name" value="Thi_PPkinase"/>
</dbReference>
<dbReference type="InterPro" id="IPR036371">
    <property type="entry name" value="TPK_B1-bd_sf"/>
</dbReference>
<name>A0A1V4IP00_9CLOT</name>
<dbReference type="SUPFAM" id="SSF63862">
    <property type="entry name" value="Thiamin pyrophosphokinase, substrate-binding domain"/>
    <property type="match status" value="1"/>
</dbReference>
<keyword evidence="3 7" id="KW-0418">Kinase</keyword>
<dbReference type="EMBL" id="MZGV01000019">
    <property type="protein sequence ID" value="OPJ61762.1"/>
    <property type="molecule type" value="Genomic_DNA"/>
</dbReference>
<evidence type="ECO:0000256" key="5">
    <source>
        <dbReference type="NCBIfam" id="TIGR01378"/>
    </source>
</evidence>
<evidence type="ECO:0000256" key="2">
    <source>
        <dbReference type="ARBA" id="ARBA00022741"/>
    </source>
</evidence>
<evidence type="ECO:0000256" key="4">
    <source>
        <dbReference type="ARBA" id="ARBA00022840"/>
    </source>
</evidence>
<keyword evidence="1 7" id="KW-0808">Transferase</keyword>
<dbReference type="GO" id="GO:0006772">
    <property type="term" value="P:thiamine metabolic process"/>
    <property type="evidence" value="ECO:0007669"/>
    <property type="project" value="UniProtKB-UniRule"/>
</dbReference>
<dbReference type="AlphaFoldDB" id="A0A1V4IP00"/>
<evidence type="ECO:0000256" key="1">
    <source>
        <dbReference type="ARBA" id="ARBA00022679"/>
    </source>
</evidence>
<evidence type="ECO:0000313" key="8">
    <source>
        <dbReference type="Proteomes" id="UP000190080"/>
    </source>
</evidence>
<dbReference type="Proteomes" id="UP000190080">
    <property type="component" value="Unassembled WGS sequence"/>
</dbReference>
<keyword evidence="8" id="KW-1185">Reference proteome</keyword>
<dbReference type="RefSeq" id="WP_079423974.1">
    <property type="nucleotide sequence ID" value="NZ_MZGV01000019.1"/>
</dbReference>
<dbReference type="GO" id="GO:0004788">
    <property type="term" value="F:thiamine diphosphokinase activity"/>
    <property type="evidence" value="ECO:0007669"/>
    <property type="project" value="UniProtKB-UniRule"/>
</dbReference>
<dbReference type="PANTHER" id="PTHR41299:SF1">
    <property type="entry name" value="THIAMINE PYROPHOSPHOKINASE"/>
    <property type="match status" value="1"/>
</dbReference>
<dbReference type="EC" id="2.7.6.2" evidence="5"/>
<sequence length="211" mass="23207">MKILIVAGGSKPSKELLVLEAENSDYIIGVDKGTEYIFECGQKPDLMVGDFDSINEEKLNDYRCLGIKILEYPPEKDYTDTKLAVVKSLELQVDAVVMLGCVGGRLDHTLSNVGLLYEYLQAGKEAYIKDDNNTIFMINKPTTFKGTAGNYFSLIPFGGAVEGLSIEGAKYGLDNYNLDISSSRTVSNEFTLSPVKIDFKSGILIVIFSKD</sequence>
<organism evidence="7 8">
    <name type="scientific">Clostridium oryzae</name>
    <dbReference type="NCBI Taxonomy" id="1450648"/>
    <lineage>
        <taxon>Bacteria</taxon>
        <taxon>Bacillati</taxon>
        <taxon>Bacillota</taxon>
        <taxon>Clostridia</taxon>
        <taxon>Eubacteriales</taxon>
        <taxon>Clostridiaceae</taxon>
        <taxon>Clostridium</taxon>
    </lineage>
</organism>
<evidence type="ECO:0000313" key="7">
    <source>
        <dbReference type="EMBL" id="OPJ61762.1"/>
    </source>
</evidence>
<evidence type="ECO:0000259" key="6">
    <source>
        <dbReference type="SMART" id="SM00983"/>
    </source>
</evidence>
<dbReference type="NCBIfam" id="TIGR01378">
    <property type="entry name" value="thi_PPkinase"/>
    <property type="match status" value="1"/>
</dbReference>
<dbReference type="InterPro" id="IPR036759">
    <property type="entry name" value="TPK_catalytic_sf"/>
</dbReference>
<protein>
    <recommendedName>
        <fullName evidence="5">Thiamine diphosphokinase</fullName>
        <ecNumber evidence="5">2.7.6.2</ecNumber>
    </recommendedName>
</protein>
<dbReference type="PANTHER" id="PTHR41299">
    <property type="entry name" value="THIAMINE PYROPHOSPHOKINASE"/>
    <property type="match status" value="1"/>
</dbReference>
<dbReference type="CDD" id="cd07995">
    <property type="entry name" value="TPK"/>
    <property type="match status" value="1"/>
</dbReference>
<dbReference type="GO" id="GO:0009229">
    <property type="term" value="P:thiamine diphosphate biosynthetic process"/>
    <property type="evidence" value="ECO:0007669"/>
    <property type="project" value="InterPro"/>
</dbReference>
<dbReference type="SUPFAM" id="SSF63999">
    <property type="entry name" value="Thiamin pyrophosphokinase, catalytic domain"/>
    <property type="match status" value="1"/>
</dbReference>
<dbReference type="GO" id="GO:0016301">
    <property type="term" value="F:kinase activity"/>
    <property type="evidence" value="ECO:0007669"/>
    <property type="project" value="UniProtKB-KW"/>
</dbReference>
<reference evidence="7 8" key="1">
    <citation type="submission" date="2017-03" db="EMBL/GenBank/DDBJ databases">
        <title>Genome sequence of Clostridium oryzae DSM 28571.</title>
        <authorList>
            <person name="Poehlein A."/>
            <person name="Daniel R."/>
        </authorList>
    </citation>
    <scope>NUCLEOTIDE SEQUENCE [LARGE SCALE GENOMIC DNA]</scope>
    <source>
        <strain evidence="7 8">DSM 28571</strain>
    </source>
</reference>
<dbReference type="InterPro" id="IPR007371">
    <property type="entry name" value="TPK_catalytic"/>
</dbReference>
<proteinExistence type="predicted"/>
<dbReference type="InterPro" id="IPR007373">
    <property type="entry name" value="Thiamin_PyroPKinase_B1-bd"/>
</dbReference>
<comment type="caution">
    <text evidence="7">The sequence shown here is derived from an EMBL/GenBank/DDBJ whole genome shotgun (WGS) entry which is preliminary data.</text>
</comment>
<dbReference type="SMART" id="SM00983">
    <property type="entry name" value="TPK_B1_binding"/>
    <property type="match status" value="1"/>
</dbReference>
<dbReference type="InterPro" id="IPR053149">
    <property type="entry name" value="TPK"/>
</dbReference>
<keyword evidence="4" id="KW-0067">ATP-binding</keyword>
<dbReference type="GO" id="GO:0030975">
    <property type="term" value="F:thiamine binding"/>
    <property type="evidence" value="ECO:0007669"/>
    <property type="project" value="InterPro"/>
</dbReference>
<dbReference type="OrthoDB" id="9804377at2"/>
<dbReference type="GO" id="GO:0005524">
    <property type="term" value="F:ATP binding"/>
    <property type="evidence" value="ECO:0007669"/>
    <property type="project" value="UniProtKB-KW"/>
</dbReference>
<dbReference type="STRING" id="1450648.CLORY_20680"/>
<gene>
    <name evidence="7" type="primary">thiN</name>
    <name evidence="7" type="ORF">CLORY_20680</name>
</gene>
<keyword evidence="2" id="KW-0547">Nucleotide-binding</keyword>